<feature type="signal peptide" evidence="8">
    <location>
        <begin position="1"/>
        <end position="25"/>
    </location>
</feature>
<feature type="transmembrane region" description="Helical" evidence="7">
    <location>
        <begin position="186"/>
        <end position="203"/>
    </location>
</feature>
<evidence type="ECO:0000256" key="3">
    <source>
        <dbReference type="ARBA" id="ARBA00022475"/>
    </source>
</evidence>
<dbReference type="Proteomes" id="UP000092484">
    <property type="component" value="Unassembled WGS sequence"/>
</dbReference>
<evidence type="ECO:0000256" key="1">
    <source>
        <dbReference type="ARBA" id="ARBA00004651"/>
    </source>
</evidence>
<evidence type="ECO:0000256" key="4">
    <source>
        <dbReference type="ARBA" id="ARBA00022692"/>
    </source>
</evidence>
<dbReference type="InterPro" id="IPR011066">
    <property type="entry name" value="MscS_channel_C_sf"/>
</dbReference>
<dbReference type="PATRIC" id="fig|1300349.4.peg.2417"/>
<proteinExistence type="inferred from homology"/>
<feature type="chain" id="PRO_5008354954" description="Small-conductance mechanosensitive channel" evidence="8">
    <location>
        <begin position="26"/>
        <end position="440"/>
    </location>
</feature>
<dbReference type="InterPro" id="IPR010920">
    <property type="entry name" value="LSM_dom_sf"/>
</dbReference>
<dbReference type="Pfam" id="PF21082">
    <property type="entry name" value="MS_channel_3rd"/>
    <property type="match status" value="1"/>
</dbReference>
<dbReference type="Gene3D" id="2.30.30.60">
    <property type="match status" value="1"/>
</dbReference>
<dbReference type="Gene3D" id="3.30.70.100">
    <property type="match status" value="1"/>
</dbReference>
<dbReference type="STRING" id="1300349.I603_2427"/>
<keyword evidence="8" id="KW-0732">Signal</keyword>
<feature type="transmembrane region" description="Helical" evidence="7">
    <location>
        <begin position="224"/>
        <end position="243"/>
    </location>
</feature>
<dbReference type="InterPro" id="IPR023408">
    <property type="entry name" value="MscS_beta-dom_sf"/>
</dbReference>
<dbReference type="EMBL" id="LZYB01000006">
    <property type="protein sequence ID" value="OBV10465.1"/>
    <property type="molecule type" value="Genomic_DNA"/>
</dbReference>
<keyword evidence="7" id="KW-0997">Cell inner membrane</keyword>
<keyword evidence="7" id="KW-0406">Ion transport</keyword>
<gene>
    <name evidence="11" type="ORF">I603_2427</name>
</gene>
<dbReference type="InterPro" id="IPR045275">
    <property type="entry name" value="MscS_archaea/bacteria_type"/>
</dbReference>
<comment type="similarity">
    <text evidence="2 7">Belongs to the MscS (TC 1.A.23) family.</text>
</comment>
<dbReference type="GO" id="GO:0008381">
    <property type="term" value="F:mechanosensitive monoatomic ion channel activity"/>
    <property type="evidence" value="ECO:0007669"/>
    <property type="project" value="InterPro"/>
</dbReference>
<evidence type="ECO:0000256" key="5">
    <source>
        <dbReference type="ARBA" id="ARBA00022989"/>
    </source>
</evidence>
<dbReference type="InterPro" id="IPR011014">
    <property type="entry name" value="MscS_channel_TM-2"/>
</dbReference>
<keyword evidence="7" id="KW-0407">Ion channel</keyword>
<feature type="transmembrane region" description="Helical" evidence="7">
    <location>
        <begin position="249"/>
        <end position="267"/>
    </location>
</feature>
<dbReference type="PANTHER" id="PTHR30221:SF1">
    <property type="entry name" value="SMALL-CONDUCTANCE MECHANOSENSITIVE CHANNEL"/>
    <property type="match status" value="1"/>
</dbReference>
<evidence type="ECO:0000256" key="8">
    <source>
        <dbReference type="SAM" id="SignalP"/>
    </source>
</evidence>
<dbReference type="Pfam" id="PF00924">
    <property type="entry name" value="MS_channel_2nd"/>
    <property type="match status" value="1"/>
</dbReference>
<evidence type="ECO:0000259" key="10">
    <source>
        <dbReference type="Pfam" id="PF21082"/>
    </source>
</evidence>
<name>A0A1A7BGX4_9SPHN</name>
<protein>
    <recommendedName>
        <fullName evidence="7">Small-conductance mechanosensitive channel</fullName>
    </recommendedName>
</protein>
<dbReference type="Gene3D" id="1.10.287.1260">
    <property type="match status" value="1"/>
</dbReference>
<evidence type="ECO:0000256" key="6">
    <source>
        <dbReference type="ARBA" id="ARBA00023136"/>
    </source>
</evidence>
<comment type="subunit">
    <text evidence="7">Homoheptamer.</text>
</comment>
<comment type="caution">
    <text evidence="7">Lacks conserved residue(s) required for the propagation of feature annotation.</text>
</comment>
<dbReference type="SUPFAM" id="SSF50182">
    <property type="entry name" value="Sm-like ribonucleoproteins"/>
    <property type="match status" value="1"/>
</dbReference>
<evidence type="ECO:0000256" key="7">
    <source>
        <dbReference type="RuleBase" id="RU369025"/>
    </source>
</evidence>
<feature type="domain" description="Mechanosensitive ion channel MscS C-terminal" evidence="10">
    <location>
        <begin position="342"/>
        <end position="422"/>
    </location>
</feature>
<comment type="caution">
    <text evidence="11">The sequence shown here is derived from an EMBL/GenBank/DDBJ whole genome shotgun (WGS) entry which is preliminary data.</text>
</comment>
<evidence type="ECO:0000313" key="12">
    <source>
        <dbReference type="Proteomes" id="UP000092484"/>
    </source>
</evidence>
<dbReference type="SUPFAM" id="SSF82861">
    <property type="entry name" value="Mechanosensitive channel protein MscS (YggB), transmembrane region"/>
    <property type="match status" value="1"/>
</dbReference>
<dbReference type="InterPro" id="IPR006685">
    <property type="entry name" value="MscS_channel_2nd"/>
</dbReference>
<accession>A0A1A7BGX4</accession>
<dbReference type="GO" id="GO:0005886">
    <property type="term" value="C:plasma membrane"/>
    <property type="evidence" value="ECO:0007669"/>
    <property type="project" value="UniProtKB-SubCell"/>
</dbReference>
<dbReference type="PANTHER" id="PTHR30221">
    <property type="entry name" value="SMALL-CONDUCTANCE MECHANOSENSITIVE CHANNEL"/>
    <property type="match status" value="1"/>
</dbReference>
<keyword evidence="5 7" id="KW-1133">Transmembrane helix</keyword>
<reference evidence="11 12" key="1">
    <citation type="submission" date="2016-06" db="EMBL/GenBank/DDBJ databases">
        <title>Genome sequence of Porphyrobacter dokdonensis DSW-74.</title>
        <authorList>
            <person name="Kim J.F."/>
            <person name="Song J.Y."/>
        </authorList>
    </citation>
    <scope>NUCLEOTIDE SEQUENCE [LARGE SCALE GENOMIC DNA]</scope>
    <source>
        <strain evidence="11 12">DSW-74</strain>
    </source>
</reference>
<comment type="subcellular location">
    <subcellularLocation>
        <location evidence="7">Cell inner membrane</location>
        <topology evidence="7">Multi-pass membrane protein</topology>
    </subcellularLocation>
    <subcellularLocation>
        <location evidence="1">Cell membrane</location>
        <topology evidence="1">Multi-pass membrane protein</topology>
    </subcellularLocation>
</comment>
<dbReference type="SUPFAM" id="SSF82689">
    <property type="entry name" value="Mechanosensitive channel protein MscS (YggB), C-terminal domain"/>
    <property type="match status" value="1"/>
</dbReference>
<comment type="function">
    <text evidence="7">Mechanosensitive channel that participates in the regulation of osmotic pressure changes within the cell, opening in response to stretch forces in the membrane lipid bilayer, without the need for other proteins. Contributes to normal resistance to hypoosmotic shock. Forms an ion channel of 1.0 nanosiemens conductance with a slight preference for anions.</text>
</comment>
<keyword evidence="4 7" id="KW-0812">Transmembrane</keyword>
<dbReference type="InterPro" id="IPR049278">
    <property type="entry name" value="MS_channel_C"/>
</dbReference>
<dbReference type="AlphaFoldDB" id="A0A1A7BGX4"/>
<sequence>MTRISRLLAQFLAVLLAVLAVPVSAQEASSPPNAAASPRAKAEAPLSRVADPAVPVDELAHLLIPLTKLELADATDLWLANVRAATQQIADLQADIRRNPAKEGDPRFARLARMVEQRAGLLRRFSMAVDSFERKGGDPARVADLRAYREAVLYEETAQAGTGALAGALVTWLGRSDGGVALLKRIGIALLALGAIVLAARFARGFVHVWLGRFSRLSRLLQNFIATMFFWLFIIVGLLFVLAAIDIDITPLFALIGGASFILAFAFQDTLGNLASGLMILVNQPFDEGDYIDVGGVSGTVQKVSIVATTIATADNKVIVVPNRNVWGNVIVNASASDIRRVDLVFGASYDDPIQEVLDTINAVVAAHPKILSEPEAQVAANELAASAVNYVCRPWVKAEDYLAVYWDLTRQVKEAFDARGLTMPYPQQEVHIKGALPPA</sequence>
<keyword evidence="6 7" id="KW-0472">Membrane</keyword>
<feature type="domain" description="Mechanosensitive ion channel MscS" evidence="9">
    <location>
        <begin position="269"/>
        <end position="335"/>
    </location>
</feature>
<keyword evidence="7" id="KW-0813">Transport</keyword>
<organism evidence="11 12">
    <name type="scientific">Erythrobacter dokdonensis DSW-74</name>
    <dbReference type="NCBI Taxonomy" id="1300349"/>
    <lineage>
        <taxon>Bacteria</taxon>
        <taxon>Pseudomonadati</taxon>
        <taxon>Pseudomonadota</taxon>
        <taxon>Alphaproteobacteria</taxon>
        <taxon>Sphingomonadales</taxon>
        <taxon>Erythrobacteraceae</taxon>
        <taxon>Erythrobacter/Porphyrobacter group</taxon>
        <taxon>Erythrobacter</taxon>
    </lineage>
</organism>
<keyword evidence="12" id="KW-1185">Reference proteome</keyword>
<evidence type="ECO:0000259" key="9">
    <source>
        <dbReference type="Pfam" id="PF00924"/>
    </source>
</evidence>
<dbReference type="RefSeq" id="WP_143736715.1">
    <property type="nucleotide sequence ID" value="NZ_LZYB01000006.1"/>
</dbReference>
<evidence type="ECO:0000256" key="2">
    <source>
        <dbReference type="ARBA" id="ARBA00008017"/>
    </source>
</evidence>
<evidence type="ECO:0000313" key="11">
    <source>
        <dbReference type="EMBL" id="OBV10465.1"/>
    </source>
</evidence>
<keyword evidence="3" id="KW-1003">Cell membrane</keyword>